<protein>
    <submittedName>
        <fullName evidence="3">Uncharacterized protein</fullName>
    </submittedName>
</protein>
<feature type="compositionally biased region" description="Polar residues" evidence="1">
    <location>
        <begin position="32"/>
        <end position="49"/>
    </location>
</feature>
<dbReference type="WBParaSite" id="PDA_v2.g3821.t1">
    <property type="protein sequence ID" value="PDA_v2.g3821.t1"/>
    <property type="gene ID" value="PDA_v2.g3821"/>
</dbReference>
<dbReference type="Proteomes" id="UP000887578">
    <property type="component" value="Unplaced"/>
</dbReference>
<organism evidence="2 3">
    <name type="scientific">Panagrolaimus davidi</name>
    <dbReference type="NCBI Taxonomy" id="227884"/>
    <lineage>
        <taxon>Eukaryota</taxon>
        <taxon>Metazoa</taxon>
        <taxon>Ecdysozoa</taxon>
        <taxon>Nematoda</taxon>
        <taxon>Chromadorea</taxon>
        <taxon>Rhabditida</taxon>
        <taxon>Tylenchina</taxon>
        <taxon>Panagrolaimomorpha</taxon>
        <taxon>Panagrolaimoidea</taxon>
        <taxon>Panagrolaimidae</taxon>
        <taxon>Panagrolaimus</taxon>
    </lineage>
</organism>
<feature type="region of interest" description="Disordered" evidence="1">
    <location>
        <begin position="1"/>
        <end position="67"/>
    </location>
</feature>
<proteinExistence type="predicted"/>
<evidence type="ECO:0000313" key="3">
    <source>
        <dbReference type="WBParaSite" id="PDA_v2.g3821.t1"/>
    </source>
</evidence>
<evidence type="ECO:0000256" key="1">
    <source>
        <dbReference type="SAM" id="MobiDB-lite"/>
    </source>
</evidence>
<evidence type="ECO:0000313" key="2">
    <source>
        <dbReference type="Proteomes" id="UP000887578"/>
    </source>
</evidence>
<reference evidence="3" key="1">
    <citation type="submission" date="2022-11" db="UniProtKB">
        <authorList>
            <consortium name="WormBaseParasite"/>
        </authorList>
    </citation>
    <scope>IDENTIFICATION</scope>
</reference>
<keyword evidence="2" id="KW-1185">Reference proteome</keyword>
<sequence length="67" mass="7146">MARAVRFSEGVGNNSSSSKPIVVTNRPPSIVVQGSGSNIAPQNPLQTPVQHVGPPNRTECNQQWLPL</sequence>
<feature type="compositionally biased region" description="Polar residues" evidence="1">
    <location>
        <begin position="58"/>
        <end position="67"/>
    </location>
</feature>
<name>A0A914QQL5_9BILA</name>
<accession>A0A914QQL5</accession>
<dbReference type="AlphaFoldDB" id="A0A914QQL5"/>